<feature type="domain" description="Carrier" evidence="6">
    <location>
        <begin position="499"/>
        <end position="572"/>
    </location>
</feature>
<feature type="transmembrane region" description="Helical" evidence="5">
    <location>
        <begin position="866"/>
        <end position="889"/>
    </location>
</feature>
<dbReference type="InterPro" id="IPR036736">
    <property type="entry name" value="ACP-like_sf"/>
</dbReference>
<keyword evidence="8" id="KW-1185">Reference proteome</keyword>
<dbReference type="Gene3D" id="3.30.300.30">
    <property type="match status" value="1"/>
</dbReference>
<feature type="region of interest" description="Disordered" evidence="4">
    <location>
        <begin position="1277"/>
        <end position="1297"/>
    </location>
</feature>
<dbReference type="EMBL" id="JASWJB010000092">
    <property type="protein sequence ID" value="KAK2599037.1"/>
    <property type="molecule type" value="Genomic_DNA"/>
</dbReference>
<keyword evidence="3" id="KW-0436">Ligase</keyword>
<dbReference type="SUPFAM" id="SSF51161">
    <property type="entry name" value="Trimeric LpxA-like enzymes"/>
    <property type="match status" value="3"/>
</dbReference>
<dbReference type="InterPro" id="IPR009081">
    <property type="entry name" value="PP-bd_ACP"/>
</dbReference>
<evidence type="ECO:0000256" key="1">
    <source>
        <dbReference type="ARBA" id="ARBA00022450"/>
    </source>
</evidence>
<dbReference type="SUPFAM" id="SSF56801">
    <property type="entry name" value="Acetyl-CoA synthetase-like"/>
    <property type="match status" value="1"/>
</dbReference>
<keyword evidence="5" id="KW-0812">Transmembrane</keyword>
<dbReference type="InterPro" id="IPR020806">
    <property type="entry name" value="PKS_PP-bd"/>
</dbReference>
<dbReference type="GO" id="GO:0005737">
    <property type="term" value="C:cytoplasm"/>
    <property type="evidence" value="ECO:0007669"/>
    <property type="project" value="TreeGrafter"/>
</dbReference>
<dbReference type="PANTHER" id="PTHR45527">
    <property type="entry name" value="NONRIBOSOMAL PEPTIDE SYNTHETASE"/>
    <property type="match status" value="1"/>
</dbReference>
<dbReference type="SUPFAM" id="SSF47336">
    <property type="entry name" value="ACP-like"/>
    <property type="match status" value="1"/>
</dbReference>
<evidence type="ECO:0000313" key="7">
    <source>
        <dbReference type="EMBL" id="KAK2599037.1"/>
    </source>
</evidence>
<evidence type="ECO:0000256" key="3">
    <source>
        <dbReference type="ARBA" id="ARBA00022598"/>
    </source>
</evidence>
<dbReference type="InterPro" id="IPR010071">
    <property type="entry name" value="AA_adenyl_dom"/>
</dbReference>
<keyword evidence="1" id="KW-0596">Phosphopantetheine</keyword>
<organism evidence="7 8">
    <name type="scientific">Conoideocrella luteorostrata</name>
    <dbReference type="NCBI Taxonomy" id="1105319"/>
    <lineage>
        <taxon>Eukaryota</taxon>
        <taxon>Fungi</taxon>
        <taxon>Dikarya</taxon>
        <taxon>Ascomycota</taxon>
        <taxon>Pezizomycotina</taxon>
        <taxon>Sordariomycetes</taxon>
        <taxon>Hypocreomycetidae</taxon>
        <taxon>Hypocreales</taxon>
        <taxon>Clavicipitaceae</taxon>
        <taxon>Conoideocrella</taxon>
    </lineage>
</organism>
<dbReference type="PROSITE" id="PS50075">
    <property type="entry name" value="CARRIER"/>
    <property type="match status" value="1"/>
</dbReference>
<dbReference type="PROSITE" id="PS00455">
    <property type="entry name" value="AMP_BINDING"/>
    <property type="match status" value="1"/>
</dbReference>
<gene>
    <name evidence="7" type="ORF">QQS21_005504</name>
</gene>
<dbReference type="InterPro" id="IPR020845">
    <property type="entry name" value="AMP-binding_CS"/>
</dbReference>
<feature type="transmembrane region" description="Helical" evidence="5">
    <location>
        <begin position="822"/>
        <end position="846"/>
    </location>
</feature>
<evidence type="ECO:0000259" key="6">
    <source>
        <dbReference type="PROSITE" id="PS50075"/>
    </source>
</evidence>
<dbReference type="InterPro" id="IPR012728">
    <property type="entry name" value="Pls/PosA_C"/>
</dbReference>
<name>A0AAJ0CPC1_9HYPO</name>
<keyword evidence="5" id="KW-1133">Transmembrane helix</keyword>
<keyword evidence="2" id="KW-0597">Phosphoprotein</keyword>
<dbReference type="InterPro" id="IPR042099">
    <property type="entry name" value="ANL_N_sf"/>
</dbReference>
<dbReference type="InterPro" id="IPR045851">
    <property type="entry name" value="AMP-bd_C_sf"/>
</dbReference>
<evidence type="ECO:0000256" key="5">
    <source>
        <dbReference type="SAM" id="Phobius"/>
    </source>
</evidence>
<sequence length="1297" mass="139631">MSQTQSKQDLALYPVEEGGTPRTLVDILESTTAAHPNAFAIDNGESRLTYSELAAQIAVRVEQLRAVGVCAGDRIGVRVTSGTLELYVSILAIITAGAAYVPVDVDDPNERAEMVFGEASVAAVLTDNATVTKHNPSAGTEQRKPGLEDDAWIIFTSGSTGKPKGVAVTHRSAAAFVDAESKIFLPNKPLGPGDRVLAGLSVAFDASCEEMWLAWRYGACLVPAPRSLVKAGADLGTFLTAQKISVVSTVPTLAAMWPAEALSGLRLLILGGEACPPELATRLATTVDSVWNTYGPTEATVVACAAPLVAGQPVAIGLPLAGWKLAVVDAEGNTVKWGEEGELVIGGVGMARYLDPEKDKVKFAPAACFDGERAYRSGDLVRAEKEGLFFVGRNDEQIKLGGRRIELGEIDAALMTLPGVSAGAAAIRKSETGNQVLVGYVVRTKAPEANDRGILRRLLPATLVPMLVTVDDLPVRTSGKVDRKALPWPPPASSHVDAQPIHGTTAWLAEQWRRVIGVPAAPDSDFFDIGGTSLAAAQLVSHLRQRAPTMSVADIYEYPVLTAMAARVDDLAGTQQEDRLVKPTARWVMFVQASILICEITFNSGRWLAGVAAMKKFFALRLGENSWAGAHALPWWVIAVIWAVFMTFPGRLLTTALGSRLLTWGIKPGTYRRGSNVHLRLWGAERFAAMGGIGSIAGTQWVRRYARLLGCHVGKDVQFHGLPPTTGLASFGDGCAIEPEVDTAGWWLDGDFLHIGFLTIGEGAIVGHRCTLMPGTVVEPHAVVEPGTVVQGTVRGPDVSPSPEEKAYINERSFFSGLRYTVTLLILDFLPIIPAGATLALTPILVRDYSDFHNLIMTTIKFAPAGIIIGMWIFIGMSVMFVRLASLFLRPGSYSWHSSTAWAAWITHGTMMQVRTAMFPAYASLITPTWLRMFGARIGKYVEASTIVPIPSLMSVEDGAFLADDVLLSPFELSKGRIRVGPCSIGEKAFVGNSGIVEPGVHVPERSLIGVLGTAPHNMEAGSSWLGRPAISLPRKQDIKVDDSLTFKPPMKLRIARGLVEICRIIPMLIGGMMMLGVATGYLWILVTFGIWQAILAGPAMLFVAAFAAMFITTAAKWLLTPRITPGMHRPLWSTFVWRNELADTFIQMLAIPMMGGAFHGTPVLVWWLRTLGAKIGHGVWLDSHLLPEAELCEIGHGATVNRGSVMQTHLFHDRVMRLDKVVLEDGATLGPRAISLPATTIGAGTTIAPSSLVMRGENLPRGTRWMGNPVRPWIEEKRLETSESSEGSDWESPSLV</sequence>
<dbReference type="NCBIfam" id="TIGR01733">
    <property type="entry name" value="AA-adenyl-dom"/>
    <property type="match status" value="1"/>
</dbReference>
<dbReference type="GO" id="GO:0016874">
    <property type="term" value="F:ligase activity"/>
    <property type="evidence" value="ECO:0007669"/>
    <property type="project" value="UniProtKB-KW"/>
</dbReference>
<feature type="transmembrane region" description="Helical" evidence="5">
    <location>
        <begin position="1062"/>
        <end position="1085"/>
    </location>
</feature>
<dbReference type="Proteomes" id="UP001251528">
    <property type="component" value="Unassembled WGS sequence"/>
</dbReference>
<dbReference type="GO" id="GO:0044550">
    <property type="term" value="P:secondary metabolite biosynthetic process"/>
    <property type="evidence" value="ECO:0007669"/>
    <property type="project" value="TreeGrafter"/>
</dbReference>
<reference evidence="7" key="1">
    <citation type="submission" date="2023-06" db="EMBL/GenBank/DDBJ databases">
        <title>Conoideocrella luteorostrata (Hypocreales: Clavicipitaceae), a potential biocontrol fungus for elongate hemlock scale in United States Christmas tree production areas.</title>
        <authorList>
            <person name="Barrett H."/>
            <person name="Lovett B."/>
            <person name="Macias A.M."/>
            <person name="Stajich J.E."/>
            <person name="Kasson M.T."/>
        </authorList>
    </citation>
    <scope>NUCLEOTIDE SEQUENCE</scope>
    <source>
        <strain evidence="7">ARSEF 14590</strain>
    </source>
</reference>
<dbReference type="CDD" id="cd05930">
    <property type="entry name" value="A_NRPS"/>
    <property type="match status" value="1"/>
</dbReference>
<accession>A0AAJ0CPC1</accession>
<proteinExistence type="predicted"/>
<dbReference type="Pfam" id="PF00550">
    <property type="entry name" value="PP-binding"/>
    <property type="match status" value="1"/>
</dbReference>
<dbReference type="InterPro" id="IPR011004">
    <property type="entry name" value="Trimer_LpxA-like_sf"/>
</dbReference>
<dbReference type="SMART" id="SM00823">
    <property type="entry name" value="PKS_PP"/>
    <property type="match status" value="1"/>
</dbReference>
<evidence type="ECO:0000256" key="4">
    <source>
        <dbReference type="SAM" id="MobiDB-lite"/>
    </source>
</evidence>
<dbReference type="GO" id="GO:0043041">
    <property type="term" value="P:amino acid activation for nonribosomal peptide biosynthetic process"/>
    <property type="evidence" value="ECO:0007669"/>
    <property type="project" value="TreeGrafter"/>
</dbReference>
<feature type="transmembrane region" description="Helical" evidence="5">
    <location>
        <begin position="1091"/>
        <end position="1120"/>
    </location>
</feature>
<keyword evidence="5" id="KW-0472">Membrane</keyword>
<dbReference type="Gene3D" id="2.160.10.10">
    <property type="entry name" value="Hexapeptide repeat proteins"/>
    <property type="match status" value="3"/>
</dbReference>
<dbReference type="PANTHER" id="PTHR45527:SF1">
    <property type="entry name" value="FATTY ACID SYNTHASE"/>
    <property type="match status" value="1"/>
</dbReference>
<dbReference type="Pfam" id="PF00501">
    <property type="entry name" value="AMP-binding"/>
    <property type="match status" value="1"/>
</dbReference>
<dbReference type="Gene3D" id="1.10.1200.10">
    <property type="entry name" value="ACP-like"/>
    <property type="match status" value="1"/>
</dbReference>
<comment type="caution">
    <text evidence="7">The sequence shown here is derived from an EMBL/GenBank/DDBJ whole genome shotgun (WGS) entry which is preliminary data.</text>
</comment>
<evidence type="ECO:0000256" key="2">
    <source>
        <dbReference type="ARBA" id="ARBA00022553"/>
    </source>
</evidence>
<dbReference type="GO" id="GO:0031177">
    <property type="term" value="F:phosphopantetheine binding"/>
    <property type="evidence" value="ECO:0007669"/>
    <property type="project" value="InterPro"/>
</dbReference>
<evidence type="ECO:0000313" key="8">
    <source>
        <dbReference type="Proteomes" id="UP001251528"/>
    </source>
</evidence>
<dbReference type="NCBIfam" id="TIGR02353">
    <property type="entry name" value="NRPS_term_dom"/>
    <property type="match status" value="1"/>
</dbReference>
<dbReference type="Gene3D" id="3.40.50.12780">
    <property type="entry name" value="N-terminal domain of ligase-like"/>
    <property type="match status" value="1"/>
</dbReference>
<dbReference type="InterPro" id="IPR000873">
    <property type="entry name" value="AMP-dep_synth/lig_dom"/>
</dbReference>
<protein>
    <recommendedName>
        <fullName evidence="6">Carrier domain-containing protein</fullName>
    </recommendedName>
</protein>